<evidence type="ECO:0000256" key="1">
    <source>
        <dbReference type="SAM" id="SignalP"/>
    </source>
</evidence>
<evidence type="ECO:0000313" key="2">
    <source>
        <dbReference type="EMBL" id="BAT58621.1"/>
    </source>
</evidence>
<evidence type="ECO:0000313" key="3">
    <source>
        <dbReference type="Proteomes" id="UP000236884"/>
    </source>
</evidence>
<dbReference type="KEGG" id="vgo:GJW-30_1_01148"/>
<dbReference type="Proteomes" id="UP000236884">
    <property type="component" value="Chromosome"/>
</dbReference>
<keyword evidence="1" id="KW-0732">Signal</keyword>
<reference evidence="2 3" key="1">
    <citation type="submission" date="2015-08" db="EMBL/GenBank/DDBJ databases">
        <title>Investigation of the bacterial diversity of lava forest soil.</title>
        <authorList>
            <person name="Lee J.S."/>
        </authorList>
    </citation>
    <scope>NUCLEOTIDE SEQUENCE [LARGE SCALE GENOMIC DNA]</scope>
    <source>
        <strain evidence="2 3">GJW-30</strain>
    </source>
</reference>
<feature type="signal peptide" evidence="1">
    <location>
        <begin position="1"/>
        <end position="23"/>
    </location>
</feature>
<keyword evidence="3" id="KW-1185">Reference proteome</keyword>
<dbReference type="AlphaFoldDB" id="A0A0S3PRV9"/>
<gene>
    <name evidence="2" type="ORF">GJW-30_1_01148</name>
</gene>
<sequence>MLKPFIALLSFAFVWSLVPPADAASRSIEATAYQAKSDVSARKKRVVRRHVRHYPRYRVTEYYAPRPFRYYYGPGYRLYWGSPHSYGPQGLMWPYTDAPYPDVTFGFGSW</sequence>
<accession>A0A0S3PRV9</accession>
<name>A0A0S3PRV9_9BRAD</name>
<protein>
    <submittedName>
        <fullName evidence="2">Uncharacterized protein</fullName>
    </submittedName>
</protein>
<dbReference type="EMBL" id="AP014946">
    <property type="protein sequence ID" value="BAT58621.1"/>
    <property type="molecule type" value="Genomic_DNA"/>
</dbReference>
<dbReference type="RefSeq" id="WP_096352828.1">
    <property type="nucleotide sequence ID" value="NZ_AP014946.1"/>
</dbReference>
<proteinExistence type="predicted"/>
<feature type="chain" id="PRO_5006615558" evidence="1">
    <location>
        <begin position="24"/>
        <end position="110"/>
    </location>
</feature>
<organism evidence="2 3">
    <name type="scientific">Variibacter gotjawalensis</name>
    <dbReference type="NCBI Taxonomy" id="1333996"/>
    <lineage>
        <taxon>Bacteria</taxon>
        <taxon>Pseudomonadati</taxon>
        <taxon>Pseudomonadota</taxon>
        <taxon>Alphaproteobacteria</taxon>
        <taxon>Hyphomicrobiales</taxon>
        <taxon>Nitrobacteraceae</taxon>
        <taxon>Variibacter</taxon>
    </lineage>
</organism>